<feature type="domain" description="EamA" evidence="8">
    <location>
        <begin position="193"/>
        <end position="331"/>
    </location>
</feature>
<feature type="transmembrane region" description="Helical" evidence="7">
    <location>
        <begin position="288"/>
        <end position="308"/>
    </location>
</feature>
<accession>A0A7N0VK46</accession>
<dbReference type="OMA" id="VHEICDA"/>
<dbReference type="Pfam" id="PF00892">
    <property type="entry name" value="EamA"/>
    <property type="match status" value="2"/>
</dbReference>
<keyword evidence="4 7" id="KW-1133">Transmembrane helix</keyword>
<dbReference type="GO" id="GO:0022857">
    <property type="term" value="F:transmembrane transporter activity"/>
    <property type="evidence" value="ECO:0007669"/>
    <property type="project" value="InterPro"/>
</dbReference>
<dbReference type="PANTHER" id="PTHR31218">
    <property type="entry name" value="WAT1-RELATED PROTEIN"/>
    <property type="match status" value="1"/>
</dbReference>
<sequence length="420" mass="45778">MKNLSDAMHGMKPVLLMTLAQLTFAGVNVSVKLAVSHGMSLKVLIAYRYMFATAFVLPLALIVERKNRPKLTPMIVLQGFLCGLFGGALNQLLYLGCVVVTSATFASAMGNLVPAATFILAVIFRMEKLSLRTMPGKLKLAGTAVGIVGAMTLTFYKGVEFDIWNTHIDLMKIVGRGGGSSASVQPHSSNHLLGAVLGALSCVSYGLWLIIQTKMSERYPCQYSCTALLSVMAAVQATVFALCTERDWSQWRLGFNIRLFTVFYTGALVSGMMISVIAWCVRMRGPLFVSVFNPLMLVIVALASSLLLNERLNVGSLIGAVLIVAGLYIVLWGKGKEMKRLNQLVPIPYNASSSMEAEDCQDRKSIEIVIVNASTQNENESNNKDGDNRIENIARSEYKNHQTSADGHSSKEITRFDSPS</sequence>
<proteinExistence type="inferred from homology"/>
<comment type="subcellular location">
    <subcellularLocation>
        <location evidence="1">Membrane</location>
        <topology evidence="1">Multi-pass membrane protein</topology>
    </subcellularLocation>
</comment>
<dbReference type="EnsemblPlants" id="Kaladp1117s0009.1.v1.1">
    <property type="protein sequence ID" value="Kaladp1117s0009.1.v1.1"/>
    <property type="gene ID" value="Kaladp1117s0009.v1.1"/>
</dbReference>
<feature type="transmembrane region" description="Helical" evidence="7">
    <location>
        <begin position="138"/>
        <end position="156"/>
    </location>
</feature>
<keyword evidence="10" id="KW-1185">Reference proteome</keyword>
<keyword evidence="3 7" id="KW-0812">Transmembrane</keyword>
<name>A0A7N0VK46_KALFE</name>
<feature type="transmembrane region" description="Helical" evidence="7">
    <location>
        <begin position="262"/>
        <end position="281"/>
    </location>
</feature>
<reference evidence="9" key="1">
    <citation type="submission" date="2021-01" db="UniProtKB">
        <authorList>
            <consortium name="EnsemblPlants"/>
        </authorList>
    </citation>
    <scope>IDENTIFICATION</scope>
</reference>
<dbReference type="InterPro" id="IPR037185">
    <property type="entry name" value="EmrE-like"/>
</dbReference>
<feature type="transmembrane region" description="Helical" evidence="7">
    <location>
        <begin position="75"/>
        <end position="93"/>
    </location>
</feature>
<dbReference type="Gramene" id="Kaladp1117s0009.1.v1.1">
    <property type="protein sequence ID" value="Kaladp1117s0009.1.v1.1"/>
    <property type="gene ID" value="Kaladp1117s0009.v1.1"/>
</dbReference>
<evidence type="ECO:0000256" key="5">
    <source>
        <dbReference type="ARBA" id="ARBA00023136"/>
    </source>
</evidence>
<dbReference type="AlphaFoldDB" id="A0A7N0VK46"/>
<dbReference type="SUPFAM" id="SSF103481">
    <property type="entry name" value="Multidrug resistance efflux transporter EmrE"/>
    <property type="match status" value="2"/>
</dbReference>
<feature type="region of interest" description="Disordered" evidence="6">
    <location>
        <begin position="377"/>
        <end position="420"/>
    </location>
</feature>
<evidence type="ECO:0000256" key="6">
    <source>
        <dbReference type="SAM" id="MobiDB-lite"/>
    </source>
</evidence>
<keyword evidence="5 7" id="KW-0472">Membrane</keyword>
<feature type="transmembrane region" description="Helical" evidence="7">
    <location>
        <begin position="44"/>
        <end position="63"/>
    </location>
</feature>
<evidence type="ECO:0000256" key="4">
    <source>
        <dbReference type="ARBA" id="ARBA00022989"/>
    </source>
</evidence>
<feature type="domain" description="EamA" evidence="8">
    <location>
        <begin position="12"/>
        <end position="150"/>
    </location>
</feature>
<comment type="similarity">
    <text evidence="2">Belongs to the drug/metabolite transporter (DMT) superfamily. Plant drug/metabolite exporter (P-DME) (TC 2.A.7.4) family.</text>
</comment>
<dbReference type="Proteomes" id="UP000594263">
    <property type="component" value="Unplaced"/>
</dbReference>
<evidence type="ECO:0000256" key="2">
    <source>
        <dbReference type="ARBA" id="ARBA00007635"/>
    </source>
</evidence>
<dbReference type="InterPro" id="IPR000620">
    <property type="entry name" value="EamA_dom"/>
</dbReference>
<feature type="transmembrane region" description="Helical" evidence="7">
    <location>
        <begin position="223"/>
        <end position="242"/>
    </location>
</feature>
<evidence type="ECO:0000313" key="9">
    <source>
        <dbReference type="EnsemblPlants" id="Kaladp1117s0009.1.v1.1"/>
    </source>
</evidence>
<evidence type="ECO:0000256" key="1">
    <source>
        <dbReference type="ARBA" id="ARBA00004141"/>
    </source>
</evidence>
<evidence type="ECO:0000313" key="10">
    <source>
        <dbReference type="Proteomes" id="UP000594263"/>
    </source>
</evidence>
<evidence type="ECO:0000256" key="7">
    <source>
        <dbReference type="SAM" id="Phobius"/>
    </source>
</evidence>
<organism evidence="9 10">
    <name type="scientific">Kalanchoe fedtschenkoi</name>
    <name type="common">Lavender scallops</name>
    <name type="synonym">South American air plant</name>
    <dbReference type="NCBI Taxonomy" id="63787"/>
    <lineage>
        <taxon>Eukaryota</taxon>
        <taxon>Viridiplantae</taxon>
        <taxon>Streptophyta</taxon>
        <taxon>Embryophyta</taxon>
        <taxon>Tracheophyta</taxon>
        <taxon>Spermatophyta</taxon>
        <taxon>Magnoliopsida</taxon>
        <taxon>eudicotyledons</taxon>
        <taxon>Gunneridae</taxon>
        <taxon>Pentapetalae</taxon>
        <taxon>Saxifragales</taxon>
        <taxon>Crassulaceae</taxon>
        <taxon>Kalanchoe</taxon>
    </lineage>
</organism>
<dbReference type="GO" id="GO:0016020">
    <property type="term" value="C:membrane"/>
    <property type="evidence" value="ECO:0007669"/>
    <property type="project" value="UniProtKB-SubCell"/>
</dbReference>
<protein>
    <recommendedName>
        <fullName evidence="8">EamA domain-containing protein</fullName>
    </recommendedName>
</protein>
<feature type="transmembrane region" description="Helical" evidence="7">
    <location>
        <begin position="314"/>
        <end position="333"/>
    </location>
</feature>
<dbReference type="InterPro" id="IPR030184">
    <property type="entry name" value="WAT1-related"/>
</dbReference>
<feature type="transmembrane region" description="Helical" evidence="7">
    <location>
        <begin position="192"/>
        <end position="211"/>
    </location>
</feature>
<evidence type="ECO:0000259" key="8">
    <source>
        <dbReference type="Pfam" id="PF00892"/>
    </source>
</evidence>
<feature type="compositionally biased region" description="Basic and acidic residues" evidence="6">
    <location>
        <begin position="381"/>
        <end position="400"/>
    </location>
</feature>
<feature type="transmembrane region" description="Helical" evidence="7">
    <location>
        <begin position="105"/>
        <end position="126"/>
    </location>
</feature>
<evidence type="ECO:0000256" key="3">
    <source>
        <dbReference type="ARBA" id="ARBA00022692"/>
    </source>
</evidence>
<feature type="compositionally biased region" description="Basic and acidic residues" evidence="6">
    <location>
        <begin position="408"/>
        <end position="420"/>
    </location>
</feature>